<reference evidence="1" key="2">
    <citation type="submission" date="2015-06" db="UniProtKB">
        <authorList>
            <consortium name="EnsemblMetazoa"/>
        </authorList>
    </citation>
    <scope>IDENTIFICATION</scope>
</reference>
<dbReference type="Proteomes" id="UP000015102">
    <property type="component" value="Unassembled WGS sequence"/>
</dbReference>
<sequence length="124" mass="14524">MKGTLTYGIKLILQGSLFEDKLLASGEVYTPTRELEIHIIIRDSRIISSFKLYKFLISKLVFDVLCYVLNRGSKGFSDMVNSMLTSRIVISKIEWTYEFLVWWQALRKKRENCKKVEVVTPKRL</sequence>
<name>T1GIW4_MEGSC</name>
<reference evidence="2" key="1">
    <citation type="submission" date="2013-02" db="EMBL/GenBank/DDBJ databases">
        <authorList>
            <person name="Hughes D."/>
        </authorList>
    </citation>
    <scope>NUCLEOTIDE SEQUENCE</scope>
    <source>
        <strain>Durham</strain>
        <strain evidence="2">NC isolate 2 -- Noor lab</strain>
    </source>
</reference>
<organism evidence="1 2">
    <name type="scientific">Megaselia scalaris</name>
    <name type="common">Humpbacked fly</name>
    <name type="synonym">Phora scalaris</name>
    <dbReference type="NCBI Taxonomy" id="36166"/>
    <lineage>
        <taxon>Eukaryota</taxon>
        <taxon>Metazoa</taxon>
        <taxon>Ecdysozoa</taxon>
        <taxon>Arthropoda</taxon>
        <taxon>Hexapoda</taxon>
        <taxon>Insecta</taxon>
        <taxon>Pterygota</taxon>
        <taxon>Neoptera</taxon>
        <taxon>Endopterygota</taxon>
        <taxon>Diptera</taxon>
        <taxon>Brachycera</taxon>
        <taxon>Muscomorpha</taxon>
        <taxon>Platypezoidea</taxon>
        <taxon>Phoridae</taxon>
        <taxon>Megaseliini</taxon>
        <taxon>Megaselia</taxon>
    </lineage>
</organism>
<proteinExistence type="predicted"/>
<dbReference type="EMBL" id="CAQQ02193092">
    <property type="status" value="NOT_ANNOTATED_CDS"/>
    <property type="molecule type" value="Genomic_DNA"/>
</dbReference>
<accession>T1GIW4</accession>
<dbReference type="EMBL" id="CAQQ02193090">
    <property type="status" value="NOT_ANNOTATED_CDS"/>
    <property type="molecule type" value="Genomic_DNA"/>
</dbReference>
<keyword evidence="2" id="KW-1185">Reference proteome</keyword>
<dbReference type="EMBL" id="CAQQ02193093">
    <property type="status" value="NOT_ANNOTATED_CDS"/>
    <property type="molecule type" value="Genomic_DNA"/>
</dbReference>
<dbReference type="AlphaFoldDB" id="T1GIW4"/>
<dbReference type="HOGENOM" id="CLU_2006528_0_0_1"/>
<dbReference type="EMBL" id="CAQQ02193091">
    <property type="status" value="NOT_ANNOTATED_CDS"/>
    <property type="molecule type" value="Genomic_DNA"/>
</dbReference>
<evidence type="ECO:0000313" key="2">
    <source>
        <dbReference type="Proteomes" id="UP000015102"/>
    </source>
</evidence>
<protein>
    <submittedName>
        <fullName evidence="1">Uncharacterized protein</fullName>
    </submittedName>
</protein>
<dbReference type="EnsemblMetazoa" id="MESCA003400-RA">
    <property type="protein sequence ID" value="MESCA003400-PA"/>
    <property type="gene ID" value="MESCA003400"/>
</dbReference>
<evidence type="ECO:0000313" key="1">
    <source>
        <dbReference type="EnsemblMetazoa" id="MESCA003400-PA"/>
    </source>
</evidence>